<keyword evidence="1" id="KW-1003">Cell membrane</keyword>
<feature type="transmembrane region" description="Helical" evidence="2">
    <location>
        <begin position="142"/>
        <end position="159"/>
    </location>
</feature>
<feature type="transmembrane region" description="Helical" evidence="2">
    <location>
        <begin position="86"/>
        <end position="105"/>
    </location>
</feature>
<proteinExistence type="predicted"/>
<comment type="caution">
    <text evidence="4">The sequence shown here is derived from an EMBL/GenBank/DDBJ whole genome shotgun (WGS) entry which is preliminary data.</text>
</comment>
<feature type="transmembrane region" description="Helical" evidence="2">
    <location>
        <begin position="609"/>
        <end position="627"/>
    </location>
</feature>
<dbReference type="InterPro" id="IPR011853">
    <property type="entry name" value="TRAP_DctM-Dct_fused"/>
</dbReference>
<dbReference type="PANTHER" id="PTHR43849">
    <property type="entry name" value="BLL3936 PROTEIN"/>
    <property type="match status" value="1"/>
</dbReference>
<feature type="transmembrane region" description="Helical" evidence="2">
    <location>
        <begin position="685"/>
        <end position="702"/>
    </location>
</feature>
<dbReference type="GO" id="GO:0022857">
    <property type="term" value="F:transmembrane transporter activity"/>
    <property type="evidence" value="ECO:0007669"/>
    <property type="project" value="UniProtKB-UniRule"/>
</dbReference>
<feature type="transmembrane region" description="Helical" evidence="2">
    <location>
        <begin position="117"/>
        <end position="135"/>
    </location>
</feature>
<dbReference type="InterPro" id="IPR010656">
    <property type="entry name" value="DctM"/>
</dbReference>
<keyword evidence="1" id="KW-0997">Cell inner membrane</keyword>
<dbReference type="AlphaFoldDB" id="A0AAW4YUJ4"/>
<dbReference type="NCBIfam" id="TIGR02123">
    <property type="entry name" value="TRAP_fused"/>
    <property type="match status" value="1"/>
</dbReference>
<protein>
    <submittedName>
        <fullName evidence="4">TRAP transporter permease</fullName>
    </submittedName>
</protein>
<feature type="transmembrane region" description="Helical" evidence="2">
    <location>
        <begin position="226"/>
        <end position="247"/>
    </location>
</feature>
<keyword evidence="2" id="KW-0472">Membrane</keyword>
<feature type="transmembrane region" description="Helical" evidence="2">
    <location>
        <begin position="195"/>
        <end position="214"/>
    </location>
</feature>
<dbReference type="Pfam" id="PF06808">
    <property type="entry name" value="DctM"/>
    <property type="match status" value="1"/>
</dbReference>
<feature type="domain" description="TRAP C4-dicarboxylate transport system permease DctM subunit" evidence="3">
    <location>
        <begin position="131"/>
        <end position="620"/>
    </location>
</feature>
<reference evidence="4" key="2">
    <citation type="journal article" date="2021" name="Front. Microbiol.">
        <title>Aerobic Denitrification and Heterotrophic Sulfur Oxidation in the Genus Halomonas Revealed by Six Novel Species Characterizations and Genome-Based Analysis.</title>
        <authorList>
            <person name="Wang L."/>
            <person name="Shao Z."/>
        </authorList>
    </citation>
    <scope>NUCLEOTIDE SEQUENCE</scope>
    <source>
        <strain evidence="4">MCCC 1A05776</strain>
    </source>
</reference>
<name>A0AAW4YUJ4_9GAMM</name>
<dbReference type="EMBL" id="JABFTS010000003">
    <property type="protein sequence ID" value="MCE8051453.1"/>
    <property type="molecule type" value="Genomic_DNA"/>
</dbReference>
<keyword evidence="1" id="KW-0813">Transport</keyword>
<evidence type="ECO:0000259" key="3">
    <source>
        <dbReference type="Pfam" id="PF06808"/>
    </source>
</evidence>
<feature type="transmembrane region" description="Helical" evidence="2">
    <location>
        <begin position="415"/>
        <end position="434"/>
    </location>
</feature>
<sequence>MNATPTPEVRDDAASEAPERLEHPWLGRLLFALAIVVALSHLYFNTLGTLSEVWVSALHFGMFGLLCALSVPMLRARSVGGQRLVLAVDILLGLAALGCAFYLIGFEDALYARGVRFSTADWIVSIVALGLVLEFARRTTGWFIPLLCLVALTYVAWWGRHVGGVFGFPGLSWETVLFRSYLGGDGMLGSIARISWSYVFMFILFGAFLVRSGAGDFIIELARCAAGRFIGGPGFVAVFSSGLMGSVSGSSVANTVSTGVITIPLMRKAGFPPRFAAGVEAAASTGGQLMPPVMGAGAFIMASYTQVSYLTIIGVAALPALLYFLSVAMFVRIEAKRSGAQHVETEEAPRFLEVLKGGWHFLLPLVVLVAALIYGFTPTYAAGIAILSVVVASWLSRNPMTPTVVMEALVLGTRNMITTAILLLTVGLIVNVVSTTGIGNTFSLMITDWAGGSLLITIVLIAIASLVLGMGLPVTAAYIVLGTLSAPALYGLMAHGQLVELLMAGQLPEQAKAIFMLAAPESLEALSAPMDAASARELLTLVPDDFRRQLYEQALSPHTLTLLLVAAHMVIFWLSQDSNVTPPVCLTAFAAAAIARTPPMRTGFTAWKIAKGLYIIPLLFVWSPLITGSPAEMLTVFAFALFGIYAIIAGLEGFLEHELPWWLRLAMFPMGALMLWPHGQLALDFLGLALFLATLTWSARAGRASATAQPAAGHA</sequence>
<dbReference type="GO" id="GO:0005886">
    <property type="term" value="C:plasma membrane"/>
    <property type="evidence" value="ECO:0007669"/>
    <property type="project" value="UniProtKB-SubCell"/>
</dbReference>
<comment type="subcellular location">
    <subcellularLocation>
        <location evidence="1">Cell inner membrane</location>
        <topology evidence="1">Multi-pass membrane protein</topology>
    </subcellularLocation>
</comment>
<accession>A0AAW4YUJ4</accession>
<organism evidence="4 5">
    <name type="scientific">Billgrantia desiderata</name>
    <dbReference type="NCBI Taxonomy" id="52021"/>
    <lineage>
        <taxon>Bacteria</taxon>
        <taxon>Pseudomonadati</taxon>
        <taxon>Pseudomonadota</taxon>
        <taxon>Gammaproteobacteria</taxon>
        <taxon>Oceanospirillales</taxon>
        <taxon>Halomonadaceae</taxon>
        <taxon>Billgrantia</taxon>
    </lineage>
</organism>
<feature type="transmembrane region" description="Helical" evidence="2">
    <location>
        <begin position="309"/>
        <end position="331"/>
    </location>
</feature>
<keyword evidence="2" id="KW-1133">Transmembrane helix</keyword>
<feature type="transmembrane region" description="Helical" evidence="2">
    <location>
        <begin position="555"/>
        <end position="574"/>
    </location>
</feature>
<dbReference type="RefSeq" id="WP_103968431.1">
    <property type="nucleotide sequence ID" value="NZ_FNVC01000003.1"/>
</dbReference>
<evidence type="ECO:0000313" key="5">
    <source>
        <dbReference type="Proteomes" id="UP001320178"/>
    </source>
</evidence>
<comment type="function">
    <text evidence="1">Part of the tripartite ATP-independent periplasmic (TRAP) transport system.</text>
</comment>
<evidence type="ECO:0000256" key="2">
    <source>
        <dbReference type="SAM" id="Phobius"/>
    </source>
</evidence>
<gene>
    <name evidence="4" type="ORF">HOP61_09125</name>
</gene>
<feature type="transmembrane region" description="Helical" evidence="2">
    <location>
        <begin position="446"/>
        <end position="468"/>
    </location>
</feature>
<feature type="transmembrane region" description="Helical" evidence="2">
    <location>
        <begin position="25"/>
        <end position="44"/>
    </location>
</feature>
<feature type="transmembrane region" description="Helical" evidence="2">
    <location>
        <begin position="362"/>
        <end position="395"/>
    </location>
</feature>
<keyword evidence="2" id="KW-0812">Transmembrane</keyword>
<reference evidence="4" key="1">
    <citation type="submission" date="2020-05" db="EMBL/GenBank/DDBJ databases">
        <authorList>
            <person name="Wang L."/>
            <person name="Shao Z."/>
        </authorList>
    </citation>
    <scope>NUCLEOTIDE SEQUENCE</scope>
    <source>
        <strain evidence="4">MCCC 1A05776</strain>
    </source>
</reference>
<dbReference type="PANTHER" id="PTHR43849:SF2">
    <property type="entry name" value="BLL3936 PROTEIN"/>
    <property type="match status" value="1"/>
</dbReference>
<feature type="transmembrane region" description="Helical" evidence="2">
    <location>
        <begin position="56"/>
        <end position="74"/>
    </location>
</feature>
<dbReference type="Proteomes" id="UP001320178">
    <property type="component" value="Unassembled WGS sequence"/>
</dbReference>
<feature type="transmembrane region" description="Helical" evidence="2">
    <location>
        <begin position="633"/>
        <end position="654"/>
    </location>
</feature>
<evidence type="ECO:0000256" key="1">
    <source>
        <dbReference type="RuleBase" id="RU369079"/>
    </source>
</evidence>
<evidence type="ECO:0000313" key="4">
    <source>
        <dbReference type="EMBL" id="MCE8051453.1"/>
    </source>
</evidence>